<proteinExistence type="predicted"/>
<evidence type="ECO:0000313" key="2">
    <source>
        <dbReference type="Proteomes" id="UP000831701"/>
    </source>
</evidence>
<organism evidence="1 2">
    <name type="scientific">Scortum barcoo</name>
    <name type="common">barcoo grunter</name>
    <dbReference type="NCBI Taxonomy" id="214431"/>
    <lineage>
        <taxon>Eukaryota</taxon>
        <taxon>Metazoa</taxon>
        <taxon>Chordata</taxon>
        <taxon>Craniata</taxon>
        <taxon>Vertebrata</taxon>
        <taxon>Euteleostomi</taxon>
        <taxon>Actinopterygii</taxon>
        <taxon>Neopterygii</taxon>
        <taxon>Teleostei</taxon>
        <taxon>Neoteleostei</taxon>
        <taxon>Acanthomorphata</taxon>
        <taxon>Eupercaria</taxon>
        <taxon>Centrarchiformes</taxon>
        <taxon>Terapontoidei</taxon>
        <taxon>Terapontidae</taxon>
        <taxon>Scortum</taxon>
    </lineage>
</organism>
<protein>
    <submittedName>
        <fullName evidence="1">Uncharacterized protein</fullName>
    </submittedName>
</protein>
<reference evidence="1" key="1">
    <citation type="submission" date="2022-04" db="EMBL/GenBank/DDBJ databases">
        <title>Jade perch genome.</title>
        <authorList>
            <person name="Chao B."/>
        </authorList>
    </citation>
    <scope>NUCLEOTIDE SEQUENCE</scope>
    <source>
        <strain evidence="1">CB-2022</strain>
    </source>
</reference>
<gene>
    <name evidence="1" type="ORF">L3Q82_015898</name>
</gene>
<evidence type="ECO:0000313" key="1">
    <source>
        <dbReference type="EMBL" id="KAI3357487.1"/>
    </source>
</evidence>
<accession>A0ACB8VRD9</accession>
<dbReference type="Proteomes" id="UP000831701">
    <property type="component" value="Chromosome 19"/>
</dbReference>
<keyword evidence="2" id="KW-1185">Reference proteome</keyword>
<name>A0ACB8VRD9_9TELE</name>
<comment type="caution">
    <text evidence="1">The sequence shown here is derived from an EMBL/GenBank/DDBJ whole genome shotgun (WGS) entry which is preliminary data.</text>
</comment>
<feature type="non-terminal residue" evidence="1">
    <location>
        <position position="1022"/>
    </location>
</feature>
<dbReference type="EMBL" id="CM041549">
    <property type="protein sequence ID" value="KAI3357487.1"/>
    <property type="molecule type" value="Genomic_DNA"/>
</dbReference>
<feature type="non-terminal residue" evidence="1">
    <location>
        <position position="1"/>
    </location>
</feature>
<sequence>SDTSGHVAVSEGETTTSVGVSEAVNLEQLKSFRFSTEIEICKVTEASYGLKQPKQAGDHHRLTRQSATVPPDTDWCDKVNFFKKSSLLPRPLNSASAPADLPPRPPQITALERQVFDFLGYQWAPIMVNFFHIIMVILGLFGVIQYRSRYVVMYLLWTILWVGWNVFVSCLYLDLGGLSKESDVLSLGVSSYRSWWRDNGPGCESKGLPSAGWQNQQNPELTTVLSCWLEYQYIEILHSIVQLLVSLLGFVYACYIVSTVSDEEDSSERNSTLLLGSRVRVAYVADVISARWTPDEAAIGASEQGHRDSPGFNLTAKRGRSGLKPRWIDLDRQRAERQQGYGKQRVRAEQSLRLKAAANCCSTVSKLPLSGRWSARTLSVSSGFSLTQHPVGERCLPLVSTRRFSQMMSTLRQRAAFPVSVQNGSLHQKDTVHDNDFEPYLTSQSNQNNSYQSMTDPYLSSYYAPSIGFPYPLSEAPWSTGGDPPIPYLTPYAPLNNGDHHFMHDTVFGQPGGLSSNIYPHRFNFFPENPAFSAWGTSGSQGQQTQSSAYGGSYSYPPSSLGGTLVPDGQTGFHSDTLNKAPGMNSLDQGMLGLKIGGDVTGSSSGVKSAGSVIGGGGSVAAAVATGNGGTPIGMPPPKPTSWAAIASKPAKLQQQKTKNKPGTPIAGGALPPPPIKHNMDIDTWDNKGTVSKMAPPLPPHHHHHHHHHQQHQPQLHSHAPSLLPPLQQSLQSAQSLVQQMTMQGPPPPPQSYQNHNSAPTPQTRWVAPRNRNLCYGGGSLDSSGSSNGGGVGSGGGGAMPPEPGAESHPVLEKLRAAHSYNPKEFDWNLKNGRVFIIKSYSEDDIHRSIKYSIWCSTEHGNKRLDSAFRAMNSKGPVYLLFSVNGSGHFCGVAEMRSPVDYGTSAGVWAQDKWKGKFDVNWLFVKDVPNSQLRHIRLENNDNKPVTNSRDTQEVPLEKAKQVLKIIAQYKHTTSIFDDFSHYEKKQEEEEVVKKSYEPASIQSRSRIDQLRPGDVVEKMKK</sequence>